<feature type="region of interest" description="Disordered" evidence="1">
    <location>
        <begin position="634"/>
        <end position="675"/>
    </location>
</feature>
<feature type="compositionally biased region" description="Pro residues" evidence="1">
    <location>
        <begin position="497"/>
        <end position="507"/>
    </location>
</feature>
<accession>A0A9W8XKL5</accession>
<gene>
    <name evidence="2" type="ORF">N0V89_005335</name>
</gene>
<sequence>MTSSSKSPYDKYIVWPLPDISRTTTNRLPQMASDNSFKRSNLFENVCSNATDDTDAHASKKQRITAAEPNWQEQLQSAAHGRLQKYQQIGVQDDSADERMGGDNDSVVDTALLPQEPATVEENRMRLPLRSTAASLSSDTYRMTHVANPAPNQFDRATTSARGQMAPPALPAPSQDASSTPTDRVILITPNVVKKPAVFNSYEHDFQALTQGYTDELNFTAVEIIVFLPWLFTNSSIARRFVNNGMDNKTHAEIIEHHRVHTLETTEIAKGYLDALRPANWQHMNRDRLRTLWNRKNQRTPDGWNATNIAMNGFVPDRIAKEGFHASAPASVPFRNLVQGVKKLPTGNDAADLTRAIEFANGDEAEKTFPGRDLLFPDDLIDIFKAIGHAVITEYHRDGKIVTRYRKLSRQKVNHEESATPGSKGKGRFGNDSSASGSRQKFNHFIPVEFSSPLPESSRQVSPQKPGITHSPWLSGHDTNASRDAAQLKPFVKPVSPMAPKPLPKPLPKPREPERPNTGGSLLRSVDMHSLSDVSSSIDMSHIVSAIEYARRPDQKDIAWHANPEHFARINRILEDELGSAMTPPDEQVAWEQHWEQVEGERQRTMDDAITALQQKYGTSPLQRASFTADDYEDLFGEPAPKEMMDLRKSNERVDDNPTTSSSMALESDRPDELL</sequence>
<feature type="region of interest" description="Disordered" evidence="1">
    <location>
        <begin position="158"/>
        <end position="180"/>
    </location>
</feature>
<feature type="compositionally biased region" description="Polar residues" evidence="1">
    <location>
        <begin position="454"/>
        <end position="463"/>
    </location>
</feature>
<dbReference type="Proteomes" id="UP001140513">
    <property type="component" value="Unassembled WGS sequence"/>
</dbReference>
<comment type="caution">
    <text evidence="2">The sequence shown here is derived from an EMBL/GenBank/DDBJ whole genome shotgun (WGS) entry which is preliminary data.</text>
</comment>
<dbReference type="GeneID" id="80908865"/>
<evidence type="ECO:0000313" key="3">
    <source>
        <dbReference type="Proteomes" id="UP001140513"/>
    </source>
</evidence>
<reference evidence="2" key="1">
    <citation type="submission" date="2022-10" db="EMBL/GenBank/DDBJ databases">
        <title>Tapping the CABI collections for fungal endophytes: first genome assemblies for Collariella, Neodidymelliopsis, Ascochyta clinopodiicola, Didymella pomorum, Didymosphaeria variabile, Neocosmospora piperis and Neocucurbitaria cava.</title>
        <authorList>
            <person name="Hill R."/>
        </authorList>
    </citation>
    <scope>NUCLEOTIDE SEQUENCE</scope>
    <source>
        <strain evidence="2">IMI 356815</strain>
    </source>
</reference>
<feature type="region of interest" description="Disordered" evidence="1">
    <location>
        <begin position="453"/>
        <end position="523"/>
    </location>
</feature>
<protein>
    <submittedName>
        <fullName evidence="2">Uncharacterized protein</fullName>
    </submittedName>
</protein>
<evidence type="ECO:0000256" key="1">
    <source>
        <dbReference type="SAM" id="MobiDB-lite"/>
    </source>
</evidence>
<dbReference type="RefSeq" id="XP_056071379.1">
    <property type="nucleotide sequence ID" value="XM_056214112.1"/>
</dbReference>
<feature type="compositionally biased region" description="Basic and acidic residues" evidence="1">
    <location>
        <begin position="640"/>
        <end position="656"/>
    </location>
</feature>
<feature type="region of interest" description="Disordered" evidence="1">
    <location>
        <begin position="409"/>
        <end position="439"/>
    </location>
</feature>
<dbReference type="OrthoDB" id="3795517at2759"/>
<keyword evidence="3" id="KW-1185">Reference proteome</keyword>
<name>A0A9W8XKL5_9PLEO</name>
<proteinExistence type="predicted"/>
<dbReference type="EMBL" id="JAPEUX010000004">
    <property type="protein sequence ID" value="KAJ4353605.1"/>
    <property type="molecule type" value="Genomic_DNA"/>
</dbReference>
<organism evidence="2 3">
    <name type="scientific">Didymosphaeria variabile</name>
    <dbReference type="NCBI Taxonomy" id="1932322"/>
    <lineage>
        <taxon>Eukaryota</taxon>
        <taxon>Fungi</taxon>
        <taxon>Dikarya</taxon>
        <taxon>Ascomycota</taxon>
        <taxon>Pezizomycotina</taxon>
        <taxon>Dothideomycetes</taxon>
        <taxon>Pleosporomycetidae</taxon>
        <taxon>Pleosporales</taxon>
        <taxon>Massarineae</taxon>
        <taxon>Didymosphaeriaceae</taxon>
        <taxon>Didymosphaeria</taxon>
    </lineage>
</organism>
<dbReference type="AlphaFoldDB" id="A0A9W8XKL5"/>
<evidence type="ECO:0000313" key="2">
    <source>
        <dbReference type="EMBL" id="KAJ4353605.1"/>
    </source>
</evidence>